<accession>A0A375HD07</accession>
<keyword evidence="1" id="KW-0614">Plasmid</keyword>
<geneLocation type="plasmid" evidence="1">
    <name>I</name>
</geneLocation>
<organism evidence="1">
    <name type="scientific">Cupriavidus taiwanensis</name>
    <dbReference type="NCBI Taxonomy" id="164546"/>
    <lineage>
        <taxon>Bacteria</taxon>
        <taxon>Pseudomonadati</taxon>
        <taxon>Pseudomonadota</taxon>
        <taxon>Betaproteobacteria</taxon>
        <taxon>Burkholderiales</taxon>
        <taxon>Burkholderiaceae</taxon>
        <taxon>Cupriavidus</taxon>
    </lineage>
</organism>
<evidence type="ECO:0000313" key="1">
    <source>
        <dbReference type="EMBL" id="SPD48816.1"/>
    </source>
</evidence>
<dbReference type="AlphaFoldDB" id="A0A375HD07"/>
<name>A0A375HD07_9BURK</name>
<proteinExistence type="predicted"/>
<reference evidence="1" key="1">
    <citation type="submission" date="2018-01" db="EMBL/GenBank/DDBJ databases">
        <authorList>
            <person name="Gaut B.S."/>
            <person name="Morton B.R."/>
            <person name="Clegg M.T."/>
            <person name="Duvall M.R."/>
        </authorList>
    </citation>
    <scope>NUCLEOTIDE SEQUENCE</scope>
    <source>
        <strain evidence="1">Cupriavidus taiwanensis STM 8555</strain>
    </source>
</reference>
<gene>
    <name evidence="1" type="ORF">CBM2612_P0161</name>
</gene>
<sequence>MITISIRQHTALRPATWHAQREHTQRYKPGEFNDPLYKEPLIFPIICRTIIACPSVRPELRVGIP</sequence>
<protein>
    <submittedName>
        <fullName evidence="1">Uncharacterized protein</fullName>
    </submittedName>
</protein>
<dbReference type="EMBL" id="LT984809">
    <property type="protein sequence ID" value="SPD48816.1"/>
    <property type="molecule type" value="Genomic_DNA"/>
</dbReference>